<protein>
    <submittedName>
        <fullName evidence="3">DUF4097 domain-containing protein</fullName>
    </submittedName>
</protein>
<comment type="caution">
    <text evidence="3">The sequence shown here is derived from an EMBL/GenBank/DDBJ whole genome shotgun (WGS) entry which is preliminary data.</text>
</comment>
<keyword evidence="4" id="KW-1185">Reference proteome</keyword>
<dbReference type="Pfam" id="PF13349">
    <property type="entry name" value="DUF4097"/>
    <property type="match status" value="1"/>
</dbReference>
<evidence type="ECO:0000259" key="2">
    <source>
        <dbReference type="Pfam" id="PF13349"/>
    </source>
</evidence>
<reference evidence="3 4" key="1">
    <citation type="submission" date="2021-08" db="EMBL/GenBank/DDBJ databases">
        <title>Genomic Architecture of Streptomyces flavotricini NGL1 and Streptomyces erythrochromogenes HMS4 With Differential Plant Beneficial attributes and laccase production capabilities.</title>
        <authorList>
            <person name="Salwan R."/>
            <person name="Kaur R."/>
            <person name="Sharma V."/>
        </authorList>
    </citation>
    <scope>NUCLEOTIDE SEQUENCE [LARGE SCALE GENOMIC DNA]</scope>
    <source>
        <strain evidence="3 4">NGL1</strain>
    </source>
</reference>
<evidence type="ECO:0000313" key="3">
    <source>
        <dbReference type="EMBL" id="MCC0096012.1"/>
    </source>
</evidence>
<proteinExistence type="predicted"/>
<dbReference type="InterPro" id="IPR025164">
    <property type="entry name" value="Toastrack_DUF4097"/>
</dbReference>
<dbReference type="Gene3D" id="2.160.20.120">
    <property type="match status" value="1"/>
</dbReference>
<name>A0ABS8E4D3_9ACTN</name>
<organism evidence="3 4">
    <name type="scientific">Streptomyces flavotricini</name>
    <dbReference type="NCBI Taxonomy" id="66888"/>
    <lineage>
        <taxon>Bacteria</taxon>
        <taxon>Bacillati</taxon>
        <taxon>Actinomycetota</taxon>
        <taxon>Actinomycetes</taxon>
        <taxon>Kitasatosporales</taxon>
        <taxon>Streptomycetaceae</taxon>
        <taxon>Streptomyces</taxon>
    </lineage>
</organism>
<evidence type="ECO:0000313" key="4">
    <source>
        <dbReference type="Proteomes" id="UP001520654"/>
    </source>
</evidence>
<gene>
    <name evidence="3" type="ORF">K7B10_14710</name>
</gene>
<dbReference type="RefSeq" id="WP_229336528.1">
    <property type="nucleotide sequence ID" value="NZ_JAINUL010000001.1"/>
</dbReference>
<dbReference type="Proteomes" id="UP001520654">
    <property type="component" value="Unassembled WGS sequence"/>
</dbReference>
<feature type="domain" description="DUF4097" evidence="2">
    <location>
        <begin position="118"/>
        <end position="247"/>
    </location>
</feature>
<evidence type="ECO:0000256" key="1">
    <source>
        <dbReference type="SAM" id="MobiDB-lite"/>
    </source>
</evidence>
<feature type="region of interest" description="Disordered" evidence="1">
    <location>
        <begin position="216"/>
        <end position="251"/>
    </location>
</feature>
<sequence>MPSHITSLRFSRTVVVLMAAGLLLYGCSFGEAEQRRTATADVTVGEAVTAVEVKDARRGSIEVAPGTGPGVTVHRTVHYRGDAAPKPGQRVSGGVLTFTEGCSDPCFVDYRLEVPASATVTLASSSGRISVTGVAGADLSSSSGDVTADRTTGPLKVRTSSGSITATALTAPTADLQASSGDTRLTFASPPASVTARSSSGDVILRVPPAPYEITTATGSGTRNTLPSTPTAPSHLNVQTSSGDIHVQSTP</sequence>
<accession>A0ABS8E4D3</accession>
<dbReference type="EMBL" id="JAINUL010000001">
    <property type="protein sequence ID" value="MCC0096012.1"/>
    <property type="molecule type" value="Genomic_DNA"/>
</dbReference>